<dbReference type="InterPro" id="IPR012334">
    <property type="entry name" value="Pectin_lyas_fold"/>
</dbReference>
<keyword evidence="9" id="KW-0732">Signal</keyword>
<reference evidence="11" key="1">
    <citation type="submission" date="2021-01" db="EMBL/GenBank/DDBJ databases">
        <authorList>
            <person name="Kaushik A."/>
        </authorList>
    </citation>
    <scope>NUCLEOTIDE SEQUENCE</scope>
    <source>
        <strain evidence="11">AG1-1C</strain>
    </source>
</reference>
<dbReference type="Proteomes" id="UP000663846">
    <property type="component" value="Unassembled WGS sequence"/>
</dbReference>
<keyword evidence="3" id="KW-0325">Glycoprotein</keyword>
<dbReference type="EMBL" id="CAJMWS010000790">
    <property type="protein sequence ID" value="CAE6463471.1"/>
    <property type="molecule type" value="Genomic_DNA"/>
</dbReference>
<evidence type="ECO:0000256" key="8">
    <source>
        <dbReference type="RuleBase" id="RU361173"/>
    </source>
</evidence>
<evidence type="ECO:0000256" key="1">
    <source>
        <dbReference type="ARBA" id="ARBA00010980"/>
    </source>
</evidence>
<evidence type="ECO:0000256" key="6">
    <source>
        <dbReference type="ARBA" id="ARBA00037631"/>
    </source>
</evidence>
<sequence>MYILGSLAAVLIASKGALAVGSPFGYATGTTGGAGAAQAIPTSAAQLKGWLEDNVTRNILLDRTYDFTDTEGSVTETGCKPWTCSPNPQLAINANNWCSADAAKVSVTYKKAGTSGIIVGSNKTILGKGSSGWIKGKGLRLVGSTNVIIQNIRISDLNPQYVWGGDAIGLEGASKVWIDHNYIKSTGRQFIVTHFDPNTQITISNNYFDGERQVIPDTMRCTMFTYLMYPHSTWSTGCDQHHYWAFYFVGKADQITFARNYIYHTAGRGPKVGGTSGYTQSVHVYNNYWNDVTGNALEPSTGARVLVEGNVFNGVKTPSTGDSAGSVFAPTSSSMNAQCSSVISRNCVSNTLTGGSGTLSNTASTAAISPFTASTVKTASIMDPSSVVSYVLANAGLGKVN</sequence>
<evidence type="ECO:0000313" key="12">
    <source>
        <dbReference type="Proteomes" id="UP000663846"/>
    </source>
</evidence>
<dbReference type="AlphaFoldDB" id="A0A8H3BT70"/>
<evidence type="ECO:0000256" key="7">
    <source>
        <dbReference type="ARBA" id="ARBA00039082"/>
    </source>
</evidence>
<dbReference type="PANTHER" id="PTHR31683:SF67">
    <property type="entry name" value="PECTIN LYASE F-RELATED"/>
    <property type="match status" value="1"/>
</dbReference>
<organism evidence="11 12">
    <name type="scientific">Rhizoctonia solani</name>
    <dbReference type="NCBI Taxonomy" id="456999"/>
    <lineage>
        <taxon>Eukaryota</taxon>
        <taxon>Fungi</taxon>
        <taxon>Dikarya</taxon>
        <taxon>Basidiomycota</taxon>
        <taxon>Agaricomycotina</taxon>
        <taxon>Agaricomycetes</taxon>
        <taxon>Cantharellales</taxon>
        <taxon>Ceratobasidiaceae</taxon>
        <taxon>Rhizoctonia</taxon>
    </lineage>
</organism>
<dbReference type="GO" id="GO:0005576">
    <property type="term" value="C:extracellular region"/>
    <property type="evidence" value="ECO:0007669"/>
    <property type="project" value="UniProtKB-SubCell"/>
</dbReference>
<evidence type="ECO:0000256" key="2">
    <source>
        <dbReference type="ARBA" id="ARBA00023157"/>
    </source>
</evidence>
<evidence type="ECO:0000256" key="5">
    <source>
        <dbReference type="ARBA" id="ARBA00036818"/>
    </source>
</evidence>
<evidence type="ECO:0000313" key="11">
    <source>
        <dbReference type="EMBL" id="CAE6463471.1"/>
    </source>
</evidence>
<keyword evidence="8" id="KW-0964">Secreted</keyword>
<keyword evidence="8" id="KW-0119">Carbohydrate metabolism</keyword>
<dbReference type="Pfam" id="PF00544">
    <property type="entry name" value="Pectate_lyase_4"/>
    <property type="match status" value="2"/>
</dbReference>
<dbReference type="GO" id="GO:0000272">
    <property type="term" value="P:polysaccharide catabolic process"/>
    <property type="evidence" value="ECO:0007669"/>
    <property type="project" value="UniProtKB-KW"/>
</dbReference>
<keyword evidence="2" id="KW-1015">Disulfide bond</keyword>
<comment type="similarity">
    <text evidence="1 8">Belongs to the polysaccharide lyase 1 family.</text>
</comment>
<keyword evidence="4 8" id="KW-0456">Lyase</keyword>
<feature type="signal peptide" evidence="9">
    <location>
        <begin position="1"/>
        <end position="19"/>
    </location>
</feature>
<comment type="caution">
    <text evidence="11">The sequence shown here is derived from an EMBL/GenBank/DDBJ whole genome shotgun (WGS) entry which is preliminary data.</text>
</comment>
<evidence type="ECO:0000256" key="3">
    <source>
        <dbReference type="ARBA" id="ARBA00023180"/>
    </source>
</evidence>
<dbReference type="GO" id="GO:0030570">
    <property type="term" value="F:pectate lyase activity"/>
    <property type="evidence" value="ECO:0007669"/>
    <property type="project" value="InterPro"/>
</dbReference>
<proteinExistence type="inferred from homology"/>
<accession>A0A8H3BT70</accession>
<dbReference type="EC" id="4.2.2.10" evidence="7"/>
<dbReference type="InterPro" id="IPR002022">
    <property type="entry name" value="Pec_lyase"/>
</dbReference>
<comment type="subcellular location">
    <subcellularLocation>
        <location evidence="8">Secreted</location>
    </subcellularLocation>
</comment>
<comment type="catalytic activity">
    <reaction evidence="5">
        <text>Eliminative cleavage of (1-&gt;4)-alpha-D-galacturonan methyl ester to give oligosaccharides with 4-deoxy-6-O-methyl-alpha-D-galact-4-enuronosyl groups at their non-reducing ends.</text>
        <dbReference type="EC" id="4.2.2.10"/>
    </reaction>
</comment>
<dbReference type="Gene3D" id="2.160.20.10">
    <property type="entry name" value="Single-stranded right-handed beta-helix, Pectin lyase-like"/>
    <property type="match status" value="1"/>
</dbReference>
<feature type="domain" description="Pectate lyase" evidence="10">
    <location>
        <begin position="91"/>
        <end position="318"/>
    </location>
</feature>
<dbReference type="SMART" id="SM00656">
    <property type="entry name" value="Amb_all"/>
    <property type="match status" value="1"/>
</dbReference>
<evidence type="ECO:0000259" key="10">
    <source>
        <dbReference type="SMART" id="SM00656"/>
    </source>
</evidence>
<dbReference type="InterPro" id="IPR045032">
    <property type="entry name" value="PEL"/>
</dbReference>
<keyword evidence="8" id="KW-0624">Polysaccharide degradation</keyword>
<name>A0A8H3BT70_9AGAM</name>
<dbReference type="PANTHER" id="PTHR31683">
    <property type="entry name" value="PECTATE LYASE 18-RELATED"/>
    <property type="match status" value="1"/>
</dbReference>
<evidence type="ECO:0000256" key="4">
    <source>
        <dbReference type="ARBA" id="ARBA00023239"/>
    </source>
</evidence>
<feature type="chain" id="PRO_5034759538" description="pectin lyase" evidence="9">
    <location>
        <begin position="20"/>
        <end position="401"/>
    </location>
</feature>
<comment type="function">
    <text evidence="6">Pectinolytic enzymes consist of four classes of enzymes: pectin lyase, polygalacturonase, pectin methylesterase and rhamnogalacturonase. Among pectinolytic enzymes, pectin lyase is the most important in depolymerization of pectin, since it cleaves internal glycosidic bonds of highly methylated pectins.</text>
</comment>
<dbReference type="GO" id="GO:0047490">
    <property type="term" value="F:pectin lyase activity"/>
    <property type="evidence" value="ECO:0007669"/>
    <property type="project" value="UniProtKB-EC"/>
</dbReference>
<dbReference type="SUPFAM" id="SSF51126">
    <property type="entry name" value="Pectin lyase-like"/>
    <property type="match status" value="1"/>
</dbReference>
<gene>
    <name evidence="11" type="ORF">RDB_LOCUS163289</name>
</gene>
<dbReference type="InterPro" id="IPR011050">
    <property type="entry name" value="Pectin_lyase_fold/virulence"/>
</dbReference>
<evidence type="ECO:0000256" key="9">
    <source>
        <dbReference type="SAM" id="SignalP"/>
    </source>
</evidence>
<protein>
    <recommendedName>
        <fullName evidence="7">pectin lyase</fullName>
        <ecNumber evidence="7">4.2.2.10</ecNumber>
    </recommendedName>
</protein>